<gene>
    <name evidence="2" type="ORF">GOMPHAMPRED_003391</name>
</gene>
<evidence type="ECO:0000313" key="3">
    <source>
        <dbReference type="Proteomes" id="UP000664169"/>
    </source>
</evidence>
<dbReference type="SMART" id="SM00827">
    <property type="entry name" value="PKS_AT"/>
    <property type="match status" value="1"/>
</dbReference>
<dbReference type="InterPro" id="IPR050091">
    <property type="entry name" value="PKS_NRPS_Biosynth_Enz"/>
</dbReference>
<keyword evidence="3" id="KW-1185">Reference proteome</keyword>
<name>A0A8H3IA16_9LECA</name>
<dbReference type="PANTHER" id="PTHR43775">
    <property type="entry name" value="FATTY ACID SYNTHASE"/>
    <property type="match status" value="1"/>
</dbReference>
<dbReference type="InterPro" id="IPR001227">
    <property type="entry name" value="Ac_transferase_dom_sf"/>
</dbReference>
<dbReference type="Proteomes" id="UP000664169">
    <property type="component" value="Unassembled WGS sequence"/>
</dbReference>
<dbReference type="Gene3D" id="3.40.366.10">
    <property type="entry name" value="Malonyl-Coenzyme A Acyl Carrier Protein, domain 2"/>
    <property type="match status" value="1"/>
</dbReference>
<dbReference type="Pfam" id="PF00698">
    <property type="entry name" value="Acyl_transf_1"/>
    <property type="match status" value="1"/>
</dbReference>
<comment type="caution">
    <text evidence="2">The sequence shown here is derived from an EMBL/GenBank/DDBJ whole genome shotgun (WGS) entry which is preliminary data.</text>
</comment>
<dbReference type="GO" id="GO:0044550">
    <property type="term" value="P:secondary metabolite biosynthetic process"/>
    <property type="evidence" value="ECO:0007669"/>
    <property type="project" value="TreeGrafter"/>
</dbReference>
<organism evidence="2 3">
    <name type="scientific">Gomphillus americanus</name>
    <dbReference type="NCBI Taxonomy" id="1940652"/>
    <lineage>
        <taxon>Eukaryota</taxon>
        <taxon>Fungi</taxon>
        <taxon>Dikarya</taxon>
        <taxon>Ascomycota</taxon>
        <taxon>Pezizomycotina</taxon>
        <taxon>Lecanoromycetes</taxon>
        <taxon>OSLEUM clade</taxon>
        <taxon>Ostropomycetidae</taxon>
        <taxon>Ostropales</taxon>
        <taxon>Graphidaceae</taxon>
        <taxon>Gomphilloideae</taxon>
        <taxon>Gomphillus</taxon>
    </lineage>
</organism>
<dbReference type="GO" id="GO:0004312">
    <property type="term" value="F:fatty acid synthase activity"/>
    <property type="evidence" value="ECO:0007669"/>
    <property type="project" value="TreeGrafter"/>
</dbReference>
<accession>A0A8H3IA16</accession>
<sequence>MENIEALYPLYEHSKPKEAGRYSYDTKRPFLMAMSAHDKTTLLGNIDAHSRVALDYHIPDLAYTLSERRSKFKERGFTIMSEEQTSSFNQESFRTRSGIGKPIAIVDLFASWGIKSEVTIGHSSEEISAAYAAGRLSAPEAMIAAYFRGLAVKTVAGNGVSEVQQYISGSVADAVTIACKDTPNSITLSSSLDDINETKKSLNEAGPFARELKTGKTYHSPHMNAVAPLYRELYSNAASCMVSSVTATEHVEPEVTISYWCDNLRGRVLFDPAMKILDSSEKFADITTLVEIGPHSALGGPIKSISSTNGFSHLSYCASLVHKVDSAHALLTTAGELYNQGLNHNWKAVNALPGTAHARYIPDLPAYQWN</sequence>
<dbReference type="EMBL" id="CAJPDQ010000002">
    <property type="protein sequence ID" value="CAF9905859.1"/>
    <property type="molecule type" value="Genomic_DNA"/>
</dbReference>
<dbReference type="SUPFAM" id="SSF52151">
    <property type="entry name" value="FabD/lysophospholipase-like"/>
    <property type="match status" value="1"/>
</dbReference>
<reference evidence="2" key="1">
    <citation type="submission" date="2021-03" db="EMBL/GenBank/DDBJ databases">
        <authorList>
            <person name="Tagirdzhanova G."/>
        </authorList>
    </citation>
    <scope>NUCLEOTIDE SEQUENCE</scope>
</reference>
<dbReference type="InterPro" id="IPR014043">
    <property type="entry name" value="Acyl_transferase_dom"/>
</dbReference>
<dbReference type="AlphaFoldDB" id="A0A8H3IA16"/>
<dbReference type="InterPro" id="IPR016035">
    <property type="entry name" value="Acyl_Trfase/lysoPLipase"/>
</dbReference>
<feature type="domain" description="Malonyl-CoA:ACP transacylase (MAT)" evidence="1">
    <location>
        <begin position="46"/>
        <end position="324"/>
    </location>
</feature>
<evidence type="ECO:0000313" key="2">
    <source>
        <dbReference type="EMBL" id="CAF9905859.1"/>
    </source>
</evidence>
<dbReference type="GO" id="GO:0006633">
    <property type="term" value="P:fatty acid biosynthetic process"/>
    <property type="evidence" value="ECO:0007669"/>
    <property type="project" value="TreeGrafter"/>
</dbReference>
<protein>
    <recommendedName>
        <fullName evidence="1">Malonyl-CoA:ACP transacylase (MAT) domain-containing protein</fullName>
    </recommendedName>
</protein>
<proteinExistence type="predicted"/>
<dbReference type="Gene3D" id="3.30.70.3290">
    <property type="match status" value="1"/>
</dbReference>
<dbReference type="OrthoDB" id="4757480at2759"/>
<evidence type="ECO:0000259" key="1">
    <source>
        <dbReference type="SMART" id="SM00827"/>
    </source>
</evidence>
<dbReference type="PANTHER" id="PTHR43775:SF50">
    <property type="entry name" value="HIGHLY REDUCING POLYKETIDE SYNTHASE SRDA"/>
    <property type="match status" value="1"/>
</dbReference>